<sequence>MASDGTMIEVHRQSPHTATQTSGRNLVDVFPLEVIDLIVENLDLSSVDKLSRDRDLYSLSQTCHLLHAEAGRQRFRAIVFHNGTYRSWKLAQRLQSGAAGFVRDLTIHCHGVAVESPTEGTSNELYTAIPFNLLTKLRSLSIENVLRVARPPQSSLYHSELFKVLDTSLPENILHAFSALLPYHNQDLVFLQRQSKLRRLALHSLPRDPQFESYNLMIAPSFLPDLEYVDLAILFPTQGPTLQALQGRPIVSLKVRSVEAVPKHWSSVTQNIVVLELSDSEISPSGTADFFVGVANAFVNLRLLCLSWDFLRVALTNDEEDPQRSVTFWASLTQLSHLQALEIQARYPACVKFNRPIPFREFIRSLLEKCAGSSIVSILIHFDHPREPSYEMAWVAGTWDKRLPSNAQIWLADQTRKARALLK</sequence>
<feature type="region of interest" description="Disordered" evidence="1">
    <location>
        <begin position="1"/>
        <end position="20"/>
    </location>
</feature>
<proteinExistence type="predicted"/>
<protein>
    <recommendedName>
        <fullName evidence="4">F-box domain-containing protein</fullName>
    </recommendedName>
</protein>
<gene>
    <name evidence="2" type="ORF">SISNIDRAFT_467872</name>
</gene>
<accession>A0A164SAL0</accession>
<name>A0A164SAL0_9AGAM</name>
<evidence type="ECO:0000313" key="2">
    <source>
        <dbReference type="EMBL" id="KZS91295.1"/>
    </source>
</evidence>
<organism evidence="2 3">
    <name type="scientific">Sistotremastrum niveocremeum HHB9708</name>
    <dbReference type="NCBI Taxonomy" id="1314777"/>
    <lineage>
        <taxon>Eukaryota</taxon>
        <taxon>Fungi</taxon>
        <taxon>Dikarya</taxon>
        <taxon>Basidiomycota</taxon>
        <taxon>Agaricomycotina</taxon>
        <taxon>Agaricomycetes</taxon>
        <taxon>Sistotremastrales</taxon>
        <taxon>Sistotremastraceae</taxon>
        <taxon>Sertulicium</taxon>
        <taxon>Sertulicium niveocremeum</taxon>
    </lineage>
</organism>
<evidence type="ECO:0000313" key="3">
    <source>
        <dbReference type="Proteomes" id="UP000076722"/>
    </source>
</evidence>
<dbReference type="EMBL" id="KV419416">
    <property type="protein sequence ID" value="KZS91295.1"/>
    <property type="molecule type" value="Genomic_DNA"/>
</dbReference>
<keyword evidence="3" id="KW-1185">Reference proteome</keyword>
<dbReference type="Proteomes" id="UP000076722">
    <property type="component" value="Unassembled WGS sequence"/>
</dbReference>
<evidence type="ECO:0000256" key="1">
    <source>
        <dbReference type="SAM" id="MobiDB-lite"/>
    </source>
</evidence>
<reference evidence="2 3" key="1">
    <citation type="journal article" date="2016" name="Mol. Biol. Evol.">
        <title>Comparative Genomics of Early-Diverging Mushroom-Forming Fungi Provides Insights into the Origins of Lignocellulose Decay Capabilities.</title>
        <authorList>
            <person name="Nagy L.G."/>
            <person name="Riley R."/>
            <person name="Tritt A."/>
            <person name="Adam C."/>
            <person name="Daum C."/>
            <person name="Floudas D."/>
            <person name="Sun H."/>
            <person name="Yadav J.S."/>
            <person name="Pangilinan J."/>
            <person name="Larsson K.H."/>
            <person name="Matsuura K."/>
            <person name="Barry K."/>
            <person name="Labutti K."/>
            <person name="Kuo R."/>
            <person name="Ohm R.A."/>
            <person name="Bhattacharya S.S."/>
            <person name="Shirouzu T."/>
            <person name="Yoshinaga Y."/>
            <person name="Martin F.M."/>
            <person name="Grigoriev I.V."/>
            <person name="Hibbett D.S."/>
        </authorList>
    </citation>
    <scope>NUCLEOTIDE SEQUENCE [LARGE SCALE GENOMIC DNA]</scope>
    <source>
        <strain evidence="2 3">HHB9708</strain>
    </source>
</reference>
<dbReference type="AlphaFoldDB" id="A0A164SAL0"/>
<evidence type="ECO:0008006" key="4">
    <source>
        <dbReference type="Google" id="ProtNLM"/>
    </source>
</evidence>